<comment type="subcellular location">
    <subcellularLocation>
        <location evidence="1">Cell membrane</location>
        <topology evidence="1">Multi-pass membrane protein</topology>
    </subcellularLocation>
    <subcellularLocation>
        <location evidence="7">Membrane</location>
        <topology evidence="7">Multi-pass membrane protein</topology>
    </subcellularLocation>
</comment>
<feature type="transmembrane region" description="Helical" evidence="8">
    <location>
        <begin position="6"/>
        <end position="28"/>
    </location>
</feature>
<sequence>MSLAALQHHLPVLVVLMPLLGGLLVAIIRHPAASWPIAMAATAASLACALALSREVAANGVISYALGGFPPELGIEYRVDAVNVLILVVVTFMALATIAFARLSVASEIDEGRQPWFYTMMLVATSGLLGMAVTGDAFNAFVFLEISSLATYTLIALGRDRRALVAAYQYLIVGTIGATFYVIGVGLLYLATGTLNLALIAERLPDVASPRALLAAEAFILVGIALKLALFPLHAWLPNAYGYAPSAATVLLASTATKVAVYLLARYIFGIFGLHREFGDISGASLLVLLSLAAMFLASAAAIFQNDVKRLLAFSSIGQIGYITLGIAIANSDALTGAFLHIANHAVMKGAAFMAIGAILYRCGSERLEDLAGIGRSMPVTGAVLTIAGLALIGVPGTSGFVSKWYLVAGAFEAGKGWLGLMIVASSFLAVLYVGRIMEVVWFRPPGRVAAAATEASPALLVPLVTLAVLTVLLGIAASWPAEMASSAARALLGARP</sequence>
<evidence type="ECO:0000256" key="5">
    <source>
        <dbReference type="ARBA" id="ARBA00022989"/>
    </source>
</evidence>
<feature type="transmembrane region" description="Helical" evidence="8">
    <location>
        <begin position="212"/>
        <end position="237"/>
    </location>
</feature>
<evidence type="ECO:0000313" key="11">
    <source>
        <dbReference type="Proteomes" id="UP001223743"/>
    </source>
</evidence>
<organism evidence="10 11">
    <name type="scientific">Kaistia geumhonensis</name>
    <dbReference type="NCBI Taxonomy" id="410839"/>
    <lineage>
        <taxon>Bacteria</taxon>
        <taxon>Pseudomonadati</taxon>
        <taxon>Pseudomonadota</taxon>
        <taxon>Alphaproteobacteria</taxon>
        <taxon>Hyphomicrobiales</taxon>
        <taxon>Kaistiaceae</taxon>
        <taxon>Kaistia</taxon>
    </lineage>
</organism>
<dbReference type="RefSeq" id="WP_266280799.1">
    <property type="nucleotide sequence ID" value="NZ_JAPKNF010000001.1"/>
</dbReference>
<keyword evidence="6 8" id="KW-0472">Membrane</keyword>
<proteinExistence type="inferred from homology"/>
<feature type="transmembrane region" description="Helical" evidence="8">
    <location>
        <begin position="81"/>
        <end position="103"/>
    </location>
</feature>
<feature type="transmembrane region" description="Helical" evidence="8">
    <location>
        <begin position="249"/>
        <end position="269"/>
    </location>
</feature>
<dbReference type="Pfam" id="PF00361">
    <property type="entry name" value="Proton_antipo_M"/>
    <property type="match status" value="1"/>
</dbReference>
<dbReference type="PANTHER" id="PTHR42703:SF1">
    <property type="entry name" value="NA(+)_H(+) ANTIPORTER SUBUNIT D1"/>
    <property type="match status" value="1"/>
</dbReference>
<dbReference type="InterPro" id="IPR050586">
    <property type="entry name" value="CPA3_Na-H_Antiporter_D"/>
</dbReference>
<comment type="similarity">
    <text evidence="2">Belongs to the CPA3 antiporters (TC 2.A.63) subunit D family.</text>
</comment>
<keyword evidence="4 7" id="KW-0812">Transmembrane</keyword>
<feature type="transmembrane region" description="Helical" evidence="8">
    <location>
        <begin position="311"/>
        <end position="330"/>
    </location>
</feature>
<evidence type="ECO:0000256" key="1">
    <source>
        <dbReference type="ARBA" id="ARBA00004651"/>
    </source>
</evidence>
<dbReference type="Proteomes" id="UP001223743">
    <property type="component" value="Unassembled WGS sequence"/>
</dbReference>
<evidence type="ECO:0000256" key="8">
    <source>
        <dbReference type="SAM" id="Phobius"/>
    </source>
</evidence>
<dbReference type="PRINTS" id="PR01437">
    <property type="entry name" value="NUOXDRDTASE4"/>
</dbReference>
<evidence type="ECO:0000256" key="6">
    <source>
        <dbReference type="ARBA" id="ARBA00023136"/>
    </source>
</evidence>
<feature type="transmembrane region" description="Helical" evidence="8">
    <location>
        <begin position="281"/>
        <end position="304"/>
    </location>
</feature>
<dbReference type="EMBL" id="JAUSWJ010000001">
    <property type="protein sequence ID" value="MDQ0515597.1"/>
    <property type="molecule type" value="Genomic_DNA"/>
</dbReference>
<name>A0ABU0M3T8_9HYPH</name>
<evidence type="ECO:0000256" key="3">
    <source>
        <dbReference type="ARBA" id="ARBA00022475"/>
    </source>
</evidence>
<feature type="transmembrane region" description="Helical" evidence="8">
    <location>
        <begin position="170"/>
        <end position="192"/>
    </location>
</feature>
<evidence type="ECO:0000256" key="2">
    <source>
        <dbReference type="ARBA" id="ARBA00005346"/>
    </source>
</evidence>
<comment type="caution">
    <text evidence="10">The sequence shown here is derived from an EMBL/GenBank/DDBJ whole genome shotgun (WGS) entry which is preliminary data.</text>
</comment>
<feature type="transmembrane region" description="Helical" evidence="8">
    <location>
        <begin position="459"/>
        <end position="480"/>
    </location>
</feature>
<dbReference type="PANTHER" id="PTHR42703">
    <property type="entry name" value="NADH DEHYDROGENASE"/>
    <property type="match status" value="1"/>
</dbReference>
<keyword evidence="5 8" id="KW-1133">Transmembrane helix</keyword>
<feature type="transmembrane region" description="Helical" evidence="8">
    <location>
        <begin position="140"/>
        <end position="158"/>
    </location>
</feature>
<evidence type="ECO:0000259" key="9">
    <source>
        <dbReference type="Pfam" id="PF00361"/>
    </source>
</evidence>
<keyword evidence="11" id="KW-1185">Reference proteome</keyword>
<gene>
    <name evidence="10" type="ORF">QO015_001210</name>
</gene>
<reference evidence="10 11" key="1">
    <citation type="submission" date="2023-07" db="EMBL/GenBank/DDBJ databases">
        <title>Genomic Encyclopedia of Type Strains, Phase IV (KMG-IV): sequencing the most valuable type-strain genomes for metagenomic binning, comparative biology and taxonomic classification.</title>
        <authorList>
            <person name="Goeker M."/>
        </authorList>
    </citation>
    <scope>NUCLEOTIDE SEQUENCE [LARGE SCALE GENOMIC DNA]</scope>
    <source>
        <strain evidence="10 11">B1-1</strain>
    </source>
</reference>
<feature type="transmembrane region" description="Helical" evidence="8">
    <location>
        <begin position="418"/>
        <end position="438"/>
    </location>
</feature>
<feature type="transmembrane region" description="Helical" evidence="8">
    <location>
        <begin position="382"/>
        <end position="406"/>
    </location>
</feature>
<feature type="transmembrane region" description="Helical" evidence="8">
    <location>
        <begin position="342"/>
        <end position="361"/>
    </location>
</feature>
<accession>A0ABU0M3T8</accession>
<evidence type="ECO:0000256" key="7">
    <source>
        <dbReference type="RuleBase" id="RU000320"/>
    </source>
</evidence>
<evidence type="ECO:0000313" key="10">
    <source>
        <dbReference type="EMBL" id="MDQ0515597.1"/>
    </source>
</evidence>
<dbReference type="InterPro" id="IPR003918">
    <property type="entry name" value="NADH_UbQ_OxRdtase"/>
</dbReference>
<evidence type="ECO:0000256" key="4">
    <source>
        <dbReference type="ARBA" id="ARBA00022692"/>
    </source>
</evidence>
<dbReference type="InterPro" id="IPR001750">
    <property type="entry name" value="ND/Mrp_TM"/>
</dbReference>
<keyword evidence="3" id="KW-1003">Cell membrane</keyword>
<protein>
    <submittedName>
        <fullName evidence="10">Multicomponent Na+:H+ antiporter subunit D</fullName>
    </submittedName>
</protein>
<feature type="domain" description="NADH:quinone oxidoreductase/Mrp antiporter transmembrane" evidence="9">
    <location>
        <begin position="136"/>
        <end position="429"/>
    </location>
</feature>
<feature type="transmembrane region" description="Helical" evidence="8">
    <location>
        <begin position="115"/>
        <end position="134"/>
    </location>
</feature>